<keyword evidence="7" id="KW-1185">Reference proteome</keyword>
<sequence>METIIQWVYIVFTIIFIALSILYVAIATIATKMAKYYKAKNIYAAYEDILSSELAPSISIIAPAYNEGLTIVENVRSLLSLHYLKYEIIIINDGSKDDSLEKLIKAYELERIPYTPLLGKFQTQPIKNVYQSKSKIFSKLTVIDKENGGKSDALNAGINLAQYEIVCCIDVDCILEQDSLLKMSKLFMEETDRKVIAAGGVIRVANSCKFQFGKITEVNLPKGLLAKMQVLEYSRSFLLGRLAWSKLNGLLIISGAFGLFDKEILIKAGGYSTNTIGEDMELVIRMRRYMEETGSLYTVVYSPDLLCWTETPESIQLLGKQRKRWTRGMIQSLKAHKIMFLNPEYSFIGTISFTFWVIFEWAASIIEFFGILLFPFLLLFGVINWMYFLSLLACVCVYSWMFSLWALYIEEQIFHQYQLKDLVKLIGCALIEPFVYHPLITWFSIEGNYAQLMSQKNTWGDMQRKGFENKK</sequence>
<reference evidence="6 7" key="1">
    <citation type="submission" date="2011-07" db="EMBL/GenBank/DDBJ databases">
        <title>The complete genome of plasmid 5 of Emticicia oligotrophica DSM 17448.</title>
        <authorList>
            <consortium name="US DOE Joint Genome Institute (JGI-PGF)"/>
            <person name="Lucas S."/>
            <person name="Han J."/>
            <person name="Lapidus A."/>
            <person name="Bruce D."/>
            <person name="Goodwin L."/>
            <person name="Pitluck S."/>
            <person name="Peters L."/>
            <person name="Kyrpides N."/>
            <person name="Mavromatis K."/>
            <person name="Ivanova N."/>
            <person name="Ovchinnikova G."/>
            <person name="Teshima H."/>
            <person name="Detter J.C."/>
            <person name="Tapia R."/>
            <person name="Han C."/>
            <person name="Land M."/>
            <person name="Hauser L."/>
            <person name="Markowitz V."/>
            <person name="Cheng J.-F."/>
            <person name="Hugenholtz P."/>
            <person name="Woyke T."/>
            <person name="Wu D."/>
            <person name="Tindall B."/>
            <person name="Pomrenke H."/>
            <person name="Brambilla E."/>
            <person name="Klenk H.-P."/>
            <person name="Eisen J.A."/>
        </authorList>
    </citation>
    <scope>NUCLEOTIDE SEQUENCE [LARGE SCALE GENOMIC DNA]</scope>
    <source>
        <strain evidence="7">DSM 17448 / GPTSA100-15</strain>
        <plasmid evidence="6 7">pEMTOL05</plasmid>
    </source>
</reference>
<dbReference type="GO" id="GO:0016740">
    <property type="term" value="F:transferase activity"/>
    <property type="evidence" value="ECO:0007669"/>
    <property type="project" value="UniProtKB-KW"/>
</dbReference>
<evidence type="ECO:0000313" key="7">
    <source>
        <dbReference type="Proteomes" id="UP000002875"/>
    </source>
</evidence>
<protein>
    <submittedName>
        <fullName evidence="6">Glycosyl transferase family 2</fullName>
    </submittedName>
</protein>
<dbReference type="PANTHER" id="PTHR43630:SF1">
    <property type="entry name" value="POLY-BETA-1,6-N-ACETYL-D-GLUCOSAMINE SYNTHASE"/>
    <property type="match status" value="1"/>
</dbReference>
<feature type="domain" description="Glycosyltransferase 2-like" evidence="5">
    <location>
        <begin position="59"/>
        <end position="107"/>
    </location>
</feature>
<keyword evidence="4" id="KW-0472">Membrane</keyword>
<geneLocation type="plasmid" evidence="6 7">
    <name>pEMTOL05</name>
</geneLocation>
<gene>
    <name evidence="6" type="ordered locus">Emtol_0019</name>
</gene>
<dbReference type="Gene3D" id="3.90.550.10">
    <property type="entry name" value="Spore Coat Polysaccharide Biosynthesis Protein SpsA, Chain A"/>
    <property type="match status" value="1"/>
</dbReference>
<dbReference type="PANTHER" id="PTHR43630">
    <property type="entry name" value="POLY-BETA-1,6-N-ACETYL-D-GLUCOSAMINE SYNTHASE"/>
    <property type="match status" value="1"/>
</dbReference>
<dbReference type="EMBL" id="CP002966">
    <property type="protein sequence ID" value="AFK05752.1"/>
    <property type="molecule type" value="Genomic_DNA"/>
</dbReference>
<dbReference type="RefSeq" id="WP_015026418.1">
    <property type="nucleotide sequence ID" value="NC_018745.1"/>
</dbReference>
<keyword evidence="6" id="KW-0614">Plasmid</keyword>
<name>A0ABM5N8B7_EMTOG</name>
<feature type="transmembrane region" description="Helical" evidence="4">
    <location>
        <begin position="386"/>
        <end position="408"/>
    </location>
</feature>
<dbReference type="InterPro" id="IPR001173">
    <property type="entry name" value="Glyco_trans_2-like"/>
</dbReference>
<dbReference type="Pfam" id="PF00535">
    <property type="entry name" value="Glycos_transf_2"/>
    <property type="match status" value="1"/>
</dbReference>
<feature type="transmembrane region" description="Helical" evidence="4">
    <location>
        <begin position="347"/>
        <end position="380"/>
    </location>
</feature>
<dbReference type="Pfam" id="PF13641">
    <property type="entry name" value="Glyco_tranf_2_3"/>
    <property type="match status" value="1"/>
</dbReference>
<comment type="similarity">
    <text evidence="1">Belongs to the glycosyltransferase 2 family.</text>
</comment>
<proteinExistence type="inferred from homology"/>
<accession>A0ABM5N8B7</accession>
<organism evidence="6 7">
    <name type="scientific">Emticicia oligotrophica (strain DSM 17448 / CIP 109782 / MTCC 6937 / GPTSA100-15)</name>
    <dbReference type="NCBI Taxonomy" id="929562"/>
    <lineage>
        <taxon>Bacteria</taxon>
        <taxon>Pseudomonadati</taxon>
        <taxon>Bacteroidota</taxon>
        <taxon>Cytophagia</taxon>
        <taxon>Cytophagales</taxon>
        <taxon>Leadbetterellaceae</taxon>
        <taxon>Emticicia</taxon>
    </lineage>
</organism>
<evidence type="ECO:0000313" key="6">
    <source>
        <dbReference type="EMBL" id="AFK05752.1"/>
    </source>
</evidence>
<evidence type="ECO:0000256" key="3">
    <source>
        <dbReference type="ARBA" id="ARBA00022679"/>
    </source>
</evidence>
<evidence type="ECO:0000256" key="2">
    <source>
        <dbReference type="ARBA" id="ARBA00022676"/>
    </source>
</evidence>
<evidence type="ECO:0000259" key="5">
    <source>
        <dbReference type="Pfam" id="PF00535"/>
    </source>
</evidence>
<dbReference type="CDD" id="cd06423">
    <property type="entry name" value="CESA_like"/>
    <property type="match status" value="1"/>
</dbReference>
<evidence type="ECO:0000256" key="4">
    <source>
        <dbReference type="SAM" id="Phobius"/>
    </source>
</evidence>
<dbReference type="Proteomes" id="UP000002875">
    <property type="component" value="Plasmid pEMTOL05"/>
</dbReference>
<feature type="transmembrane region" description="Helical" evidence="4">
    <location>
        <begin position="6"/>
        <end position="30"/>
    </location>
</feature>
<keyword evidence="3 6" id="KW-0808">Transferase</keyword>
<keyword evidence="4" id="KW-0812">Transmembrane</keyword>
<dbReference type="InterPro" id="IPR029044">
    <property type="entry name" value="Nucleotide-diphossugar_trans"/>
</dbReference>
<keyword evidence="2" id="KW-0328">Glycosyltransferase</keyword>
<evidence type="ECO:0000256" key="1">
    <source>
        <dbReference type="ARBA" id="ARBA00006739"/>
    </source>
</evidence>
<dbReference type="SUPFAM" id="SSF53448">
    <property type="entry name" value="Nucleotide-diphospho-sugar transferases"/>
    <property type="match status" value="1"/>
</dbReference>
<keyword evidence="4" id="KW-1133">Transmembrane helix</keyword>